<dbReference type="GO" id="GO:0016075">
    <property type="term" value="P:rRNA catabolic process"/>
    <property type="evidence" value="ECO:0007669"/>
    <property type="project" value="TreeGrafter"/>
</dbReference>
<dbReference type="PANTHER" id="PTHR11097:SF8">
    <property type="entry name" value="EXOSOME COMPLEX COMPONENT RRP42"/>
    <property type="match status" value="1"/>
</dbReference>
<sequence length="330" mass="35576">MVISKSEQSYIRSSLLAGDSHRADGRGLDRFRTISLQAGGDVAPLANGSARVNIGGSEVIAAVKLEGPSGDDEALGRNGGRISCTITCSQSAYPYKTNSQLDETSSDLTSIISSALSSSITPSPQLTIVPNKKSWLLNVDALVLSDAGNILDALFISIRGALWDLKIPRTRGIQFTSREPGDLEGEADIMKGVLRERKQIDAVDFELEDFWEDGDPLVNRDSLPIAISLNILHPIYFLDACLAEEESAPDRLVLFFSFPSPAKSARYSSGGVAPGTLHGIHLMGPGELPYTRLMPLIAQGEKHARELCVALNSMLRGEDAKINAQTTIRR</sequence>
<comment type="caution">
    <text evidence="8">The sequence shown here is derived from an EMBL/GenBank/DDBJ whole genome shotgun (WGS) entry which is preliminary data.</text>
</comment>
<dbReference type="Gene3D" id="3.30.230.70">
    <property type="entry name" value="GHMP Kinase, N-terminal domain"/>
    <property type="match status" value="1"/>
</dbReference>
<keyword evidence="9" id="KW-1185">Reference proteome</keyword>
<comment type="similarity">
    <text evidence="3">Belongs to the RNase PH family.</text>
</comment>
<evidence type="ECO:0000256" key="4">
    <source>
        <dbReference type="ARBA" id="ARBA00022490"/>
    </source>
</evidence>
<proteinExistence type="inferred from homology"/>
<dbReference type="GO" id="GO:0034475">
    <property type="term" value="P:U4 snRNA 3'-end processing"/>
    <property type="evidence" value="ECO:0007669"/>
    <property type="project" value="TreeGrafter"/>
</dbReference>
<evidence type="ECO:0000313" key="9">
    <source>
        <dbReference type="Proteomes" id="UP000886523"/>
    </source>
</evidence>
<comment type="subcellular location">
    <subcellularLocation>
        <location evidence="1">Cytoplasm</location>
    </subcellularLocation>
    <subcellularLocation>
        <location evidence="2">Nucleus</location>
        <location evidence="2">Nucleolus</location>
    </subcellularLocation>
</comment>
<dbReference type="InterPro" id="IPR027408">
    <property type="entry name" value="PNPase/RNase_PH_dom_sf"/>
</dbReference>
<dbReference type="GO" id="GO:0000467">
    <property type="term" value="P:exonucleolytic trimming to generate mature 3'-end of 5.8S rRNA from tricistronic rRNA transcript (SSU-rRNA, 5.8S rRNA, LSU-rRNA)"/>
    <property type="evidence" value="ECO:0007669"/>
    <property type="project" value="TreeGrafter"/>
</dbReference>
<dbReference type="InterPro" id="IPR001247">
    <property type="entry name" value="ExoRNase_PH_dom1"/>
</dbReference>
<dbReference type="GO" id="GO:0035925">
    <property type="term" value="F:mRNA 3'-UTR AU-rich region binding"/>
    <property type="evidence" value="ECO:0007669"/>
    <property type="project" value="TreeGrafter"/>
</dbReference>
<evidence type="ECO:0000256" key="1">
    <source>
        <dbReference type="ARBA" id="ARBA00004496"/>
    </source>
</evidence>
<dbReference type="GO" id="GO:0071035">
    <property type="term" value="P:nuclear polyadenylation-dependent rRNA catabolic process"/>
    <property type="evidence" value="ECO:0007669"/>
    <property type="project" value="TreeGrafter"/>
</dbReference>
<dbReference type="GO" id="GO:0005730">
    <property type="term" value="C:nucleolus"/>
    <property type="evidence" value="ECO:0007669"/>
    <property type="project" value="UniProtKB-SubCell"/>
</dbReference>
<evidence type="ECO:0000256" key="5">
    <source>
        <dbReference type="ARBA" id="ARBA00022835"/>
    </source>
</evidence>
<dbReference type="GO" id="GO:0034476">
    <property type="term" value="P:U5 snRNA 3'-end processing"/>
    <property type="evidence" value="ECO:0007669"/>
    <property type="project" value="TreeGrafter"/>
</dbReference>
<dbReference type="GO" id="GO:0071028">
    <property type="term" value="P:nuclear mRNA surveillance"/>
    <property type="evidence" value="ECO:0007669"/>
    <property type="project" value="TreeGrafter"/>
</dbReference>
<evidence type="ECO:0000256" key="6">
    <source>
        <dbReference type="ARBA" id="ARBA00042523"/>
    </source>
</evidence>
<organism evidence="8 9">
    <name type="scientific">Hydnum rufescens UP504</name>
    <dbReference type="NCBI Taxonomy" id="1448309"/>
    <lineage>
        <taxon>Eukaryota</taxon>
        <taxon>Fungi</taxon>
        <taxon>Dikarya</taxon>
        <taxon>Basidiomycota</taxon>
        <taxon>Agaricomycotina</taxon>
        <taxon>Agaricomycetes</taxon>
        <taxon>Cantharellales</taxon>
        <taxon>Hydnaceae</taxon>
        <taxon>Hydnum</taxon>
    </lineage>
</organism>
<keyword evidence="5" id="KW-0271">Exosome</keyword>
<dbReference type="InterPro" id="IPR036345">
    <property type="entry name" value="ExoRNase_PH_dom2_sf"/>
</dbReference>
<dbReference type="OrthoDB" id="272245at2759"/>
<evidence type="ECO:0000256" key="2">
    <source>
        <dbReference type="ARBA" id="ARBA00004604"/>
    </source>
</evidence>
<feature type="domain" description="Exoribonuclease phosphorolytic" evidence="7">
    <location>
        <begin position="31"/>
        <end position="168"/>
    </location>
</feature>
<dbReference type="Proteomes" id="UP000886523">
    <property type="component" value="Unassembled WGS sequence"/>
</dbReference>
<dbReference type="GO" id="GO:0071038">
    <property type="term" value="P:TRAMP-dependent tRNA surveillance pathway"/>
    <property type="evidence" value="ECO:0007669"/>
    <property type="project" value="TreeGrafter"/>
</dbReference>
<dbReference type="SUPFAM" id="SSF54211">
    <property type="entry name" value="Ribosomal protein S5 domain 2-like"/>
    <property type="match status" value="1"/>
</dbReference>
<dbReference type="EMBL" id="MU128997">
    <property type="protein sequence ID" value="KAF9511629.1"/>
    <property type="molecule type" value="Genomic_DNA"/>
</dbReference>
<evidence type="ECO:0000313" key="8">
    <source>
        <dbReference type="EMBL" id="KAF9511629.1"/>
    </source>
</evidence>
<dbReference type="InterPro" id="IPR020568">
    <property type="entry name" value="Ribosomal_Su5_D2-typ_SF"/>
</dbReference>
<dbReference type="SUPFAM" id="SSF55666">
    <property type="entry name" value="Ribonuclease PH domain 2-like"/>
    <property type="match status" value="1"/>
</dbReference>
<gene>
    <name evidence="8" type="ORF">BS47DRAFT_1377112</name>
</gene>
<dbReference type="GO" id="GO:0034473">
    <property type="term" value="P:U1 snRNA 3'-end processing"/>
    <property type="evidence" value="ECO:0007669"/>
    <property type="project" value="TreeGrafter"/>
</dbReference>
<dbReference type="PANTHER" id="PTHR11097">
    <property type="entry name" value="EXOSOME COMPLEX EXONUCLEASE RIBOSOMAL RNA PROCESSING PROTEIN"/>
    <property type="match status" value="1"/>
</dbReference>
<evidence type="ECO:0000256" key="3">
    <source>
        <dbReference type="ARBA" id="ARBA00006678"/>
    </source>
</evidence>
<dbReference type="GO" id="GO:0000177">
    <property type="term" value="C:cytoplasmic exosome (RNase complex)"/>
    <property type="evidence" value="ECO:0007669"/>
    <property type="project" value="TreeGrafter"/>
</dbReference>
<dbReference type="InterPro" id="IPR050590">
    <property type="entry name" value="Exosome_comp_Rrp42_subfam"/>
</dbReference>
<protein>
    <recommendedName>
        <fullName evidence="6">Ribosomal RNA-processing protein 42</fullName>
    </recommendedName>
</protein>
<dbReference type="AlphaFoldDB" id="A0A9P6DUH0"/>
<reference evidence="8" key="1">
    <citation type="journal article" date="2020" name="Nat. Commun.">
        <title>Large-scale genome sequencing of mycorrhizal fungi provides insights into the early evolution of symbiotic traits.</title>
        <authorList>
            <person name="Miyauchi S."/>
            <person name="Kiss E."/>
            <person name="Kuo A."/>
            <person name="Drula E."/>
            <person name="Kohler A."/>
            <person name="Sanchez-Garcia M."/>
            <person name="Morin E."/>
            <person name="Andreopoulos B."/>
            <person name="Barry K.W."/>
            <person name="Bonito G."/>
            <person name="Buee M."/>
            <person name="Carver A."/>
            <person name="Chen C."/>
            <person name="Cichocki N."/>
            <person name="Clum A."/>
            <person name="Culley D."/>
            <person name="Crous P.W."/>
            <person name="Fauchery L."/>
            <person name="Girlanda M."/>
            <person name="Hayes R.D."/>
            <person name="Keri Z."/>
            <person name="LaButti K."/>
            <person name="Lipzen A."/>
            <person name="Lombard V."/>
            <person name="Magnuson J."/>
            <person name="Maillard F."/>
            <person name="Murat C."/>
            <person name="Nolan M."/>
            <person name="Ohm R.A."/>
            <person name="Pangilinan J."/>
            <person name="Pereira M.F."/>
            <person name="Perotto S."/>
            <person name="Peter M."/>
            <person name="Pfister S."/>
            <person name="Riley R."/>
            <person name="Sitrit Y."/>
            <person name="Stielow J.B."/>
            <person name="Szollosi G."/>
            <person name="Zifcakova L."/>
            <person name="Stursova M."/>
            <person name="Spatafora J.W."/>
            <person name="Tedersoo L."/>
            <person name="Vaario L.M."/>
            <person name="Yamada A."/>
            <person name="Yan M."/>
            <person name="Wang P."/>
            <person name="Xu J."/>
            <person name="Bruns T."/>
            <person name="Baldrian P."/>
            <person name="Vilgalys R."/>
            <person name="Dunand C."/>
            <person name="Henrissat B."/>
            <person name="Grigoriev I.V."/>
            <person name="Hibbett D."/>
            <person name="Nagy L.G."/>
            <person name="Martin F.M."/>
        </authorList>
    </citation>
    <scope>NUCLEOTIDE SEQUENCE</scope>
    <source>
        <strain evidence="8">UP504</strain>
    </source>
</reference>
<name>A0A9P6DUH0_9AGAM</name>
<dbReference type="Pfam" id="PF01138">
    <property type="entry name" value="RNase_PH"/>
    <property type="match status" value="1"/>
</dbReference>
<keyword evidence="4" id="KW-0963">Cytoplasm</keyword>
<evidence type="ECO:0000259" key="7">
    <source>
        <dbReference type="Pfam" id="PF01138"/>
    </source>
</evidence>
<accession>A0A9P6DUH0</accession>
<dbReference type="GO" id="GO:0000176">
    <property type="term" value="C:nuclear exosome (RNase complex)"/>
    <property type="evidence" value="ECO:0007669"/>
    <property type="project" value="UniProtKB-ARBA"/>
</dbReference>